<evidence type="ECO:0000313" key="2">
    <source>
        <dbReference type="Proteomes" id="UP000653002"/>
    </source>
</evidence>
<organism evidence="1 2">
    <name type="scientific">Xanthomonas citri pv. citri</name>
    <dbReference type="NCBI Taxonomy" id="611301"/>
    <lineage>
        <taxon>Bacteria</taxon>
        <taxon>Pseudomonadati</taxon>
        <taxon>Pseudomonadota</taxon>
        <taxon>Gammaproteobacteria</taxon>
        <taxon>Lysobacterales</taxon>
        <taxon>Lysobacteraceae</taxon>
        <taxon>Xanthomonas</taxon>
    </lineage>
</organism>
<accession>A0A8I0L8C1</accession>
<dbReference type="Proteomes" id="UP000653002">
    <property type="component" value="Unassembled WGS sequence"/>
</dbReference>
<gene>
    <name evidence="1" type="ORF">GUH15_18090</name>
</gene>
<dbReference type="EMBL" id="JAABFR010001428">
    <property type="protein sequence ID" value="MBD4337931.1"/>
    <property type="molecule type" value="Genomic_DNA"/>
</dbReference>
<feature type="non-terminal residue" evidence="1">
    <location>
        <position position="82"/>
    </location>
</feature>
<evidence type="ECO:0000313" key="1">
    <source>
        <dbReference type="EMBL" id="MBD4337931.1"/>
    </source>
</evidence>
<name>A0A8I0L8C1_XANCI</name>
<dbReference type="InterPro" id="IPR011990">
    <property type="entry name" value="TPR-like_helical_dom_sf"/>
</dbReference>
<comment type="caution">
    <text evidence="1">The sequence shown here is derived from an EMBL/GenBank/DDBJ whole genome shotgun (WGS) entry which is preliminary data.</text>
</comment>
<feature type="non-terminal residue" evidence="1">
    <location>
        <position position="1"/>
    </location>
</feature>
<sequence>ADRFKNPTSEVLAAKQRALLGLAVDEINDGNPSAALSHLQTLYNVAGGSDAVSHEARIWEGECYTQLSQPSEAATAYSAYLS</sequence>
<dbReference type="Gene3D" id="1.25.40.10">
    <property type="entry name" value="Tetratricopeptide repeat domain"/>
    <property type="match status" value="1"/>
</dbReference>
<reference evidence="1" key="1">
    <citation type="submission" date="2020-01" db="EMBL/GenBank/DDBJ databases">
        <authorList>
            <person name="Richard D."/>
        </authorList>
    </citation>
    <scope>NUCLEOTIDE SEQUENCE</scope>
    <source>
        <strain evidence="1">JP541</strain>
    </source>
</reference>
<dbReference type="AlphaFoldDB" id="A0A8I0L8C1"/>
<proteinExistence type="predicted"/>
<protein>
    <submittedName>
        <fullName evidence="1">Uncharacterized protein</fullName>
    </submittedName>
</protein>